<evidence type="ECO:0000313" key="2">
    <source>
        <dbReference type="EMBL" id="JAH35113.1"/>
    </source>
</evidence>
<feature type="compositionally biased region" description="Basic and acidic residues" evidence="1">
    <location>
        <begin position="30"/>
        <end position="46"/>
    </location>
</feature>
<reference evidence="2" key="2">
    <citation type="journal article" date="2015" name="Fish Shellfish Immunol.">
        <title>Early steps in the European eel (Anguilla anguilla)-Vibrio vulnificus interaction in the gills: Role of the RtxA13 toxin.</title>
        <authorList>
            <person name="Callol A."/>
            <person name="Pajuelo D."/>
            <person name="Ebbesson L."/>
            <person name="Teles M."/>
            <person name="MacKenzie S."/>
            <person name="Amaro C."/>
        </authorList>
    </citation>
    <scope>NUCLEOTIDE SEQUENCE</scope>
</reference>
<dbReference type="AlphaFoldDB" id="A0A0E9S3J0"/>
<feature type="region of interest" description="Disordered" evidence="1">
    <location>
        <begin position="26"/>
        <end position="46"/>
    </location>
</feature>
<name>A0A0E9S3J0_ANGAN</name>
<organism evidence="2">
    <name type="scientific">Anguilla anguilla</name>
    <name type="common">European freshwater eel</name>
    <name type="synonym">Muraena anguilla</name>
    <dbReference type="NCBI Taxonomy" id="7936"/>
    <lineage>
        <taxon>Eukaryota</taxon>
        <taxon>Metazoa</taxon>
        <taxon>Chordata</taxon>
        <taxon>Craniata</taxon>
        <taxon>Vertebrata</taxon>
        <taxon>Euteleostomi</taxon>
        <taxon>Actinopterygii</taxon>
        <taxon>Neopterygii</taxon>
        <taxon>Teleostei</taxon>
        <taxon>Anguilliformes</taxon>
        <taxon>Anguillidae</taxon>
        <taxon>Anguilla</taxon>
    </lineage>
</organism>
<reference evidence="2" key="1">
    <citation type="submission" date="2014-11" db="EMBL/GenBank/DDBJ databases">
        <authorList>
            <person name="Amaro Gonzalez C."/>
        </authorList>
    </citation>
    <scope>NUCLEOTIDE SEQUENCE</scope>
</reference>
<proteinExistence type="predicted"/>
<sequence length="46" mass="5428">MLTIVSLEKDDDSPCSCKQWTAPAVHRHSEHPELWKQKTKTDRRTH</sequence>
<protein>
    <submittedName>
        <fullName evidence="2">Uncharacterized protein</fullName>
    </submittedName>
</protein>
<dbReference type="EMBL" id="GBXM01073464">
    <property type="protein sequence ID" value="JAH35113.1"/>
    <property type="molecule type" value="Transcribed_RNA"/>
</dbReference>
<accession>A0A0E9S3J0</accession>
<evidence type="ECO:0000256" key="1">
    <source>
        <dbReference type="SAM" id="MobiDB-lite"/>
    </source>
</evidence>